<keyword evidence="3" id="KW-0479">Metal-binding</keyword>
<dbReference type="Gene3D" id="3.60.21.10">
    <property type="match status" value="1"/>
</dbReference>
<dbReference type="RefSeq" id="WP_186834786.1">
    <property type="nucleotide sequence ID" value="NZ_JACOOQ010000004.1"/>
</dbReference>
<dbReference type="InterPro" id="IPR004843">
    <property type="entry name" value="Calcineurin-like_PHP"/>
</dbReference>
<dbReference type="GO" id="GO:0046872">
    <property type="term" value="F:metal ion binding"/>
    <property type="evidence" value="ECO:0007669"/>
    <property type="project" value="UniProtKB-KW"/>
</dbReference>
<feature type="domain" description="Calcineurin-like phosphoesterase" evidence="6">
    <location>
        <begin position="23"/>
        <end position="233"/>
    </location>
</feature>
<dbReference type="SUPFAM" id="SSF56300">
    <property type="entry name" value="Metallo-dependent phosphatases"/>
    <property type="match status" value="1"/>
</dbReference>
<keyword evidence="1" id="KW-1003">Cell membrane</keyword>
<dbReference type="Proteomes" id="UP000662088">
    <property type="component" value="Unassembled WGS sequence"/>
</dbReference>
<dbReference type="Pfam" id="PF00149">
    <property type="entry name" value="Metallophos"/>
    <property type="match status" value="1"/>
</dbReference>
<dbReference type="GO" id="GO:0009245">
    <property type="term" value="P:lipid A biosynthetic process"/>
    <property type="evidence" value="ECO:0007669"/>
    <property type="project" value="TreeGrafter"/>
</dbReference>
<evidence type="ECO:0000313" key="8">
    <source>
        <dbReference type="Proteomes" id="UP000662088"/>
    </source>
</evidence>
<organism evidence="7 8">
    <name type="scientific">Clostridium lentum</name>
    <dbReference type="NCBI Taxonomy" id="2763037"/>
    <lineage>
        <taxon>Bacteria</taxon>
        <taxon>Bacillati</taxon>
        <taxon>Bacillota</taxon>
        <taxon>Clostridia</taxon>
        <taxon>Eubacteriales</taxon>
        <taxon>Clostridiaceae</taxon>
        <taxon>Clostridium</taxon>
    </lineage>
</organism>
<keyword evidence="4" id="KW-0472">Membrane</keyword>
<accession>A0A8I0DKY0</accession>
<dbReference type="InterPro" id="IPR029052">
    <property type="entry name" value="Metallo-depent_PP-like"/>
</dbReference>
<keyword evidence="5" id="KW-0464">Manganese</keyword>
<evidence type="ECO:0000259" key="6">
    <source>
        <dbReference type="Pfam" id="PF00149"/>
    </source>
</evidence>
<dbReference type="EMBL" id="JACOOQ010000004">
    <property type="protein sequence ID" value="MBC5639563.1"/>
    <property type="molecule type" value="Genomic_DNA"/>
</dbReference>
<comment type="caution">
    <text evidence="7">The sequence shown here is derived from an EMBL/GenBank/DDBJ whole genome shotgun (WGS) entry which is preliminary data.</text>
</comment>
<reference evidence="7" key="1">
    <citation type="submission" date="2020-08" db="EMBL/GenBank/DDBJ databases">
        <title>Genome public.</title>
        <authorList>
            <person name="Liu C."/>
            <person name="Sun Q."/>
        </authorList>
    </citation>
    <scope>NUCLEOTIDE SEQUENCE</scope>
    <source>
        <strain evidence="7">NSJ-42</strain>
    </source>
</reference>
<keyword evidence="2" id="KW-0997">Cell inner membrane</keyword>
<gene>
    <name evidence="7" type="ORF">H8R92_03790</name>
</gene>
<protein>
    <submittedName>
        <fullName evidence="7">Metallophosphoesterase</fullName>
    </submittedName>
</protein>
<dbReference type="PANTHER" id="PTHR34990">
    <property type="entry name" value="UDP-2,3-DIACYLGLUCOSAMINE HYDROLASE-RELATED"/>
    <property type="match status" value="1"/>
</dbReference>
<evidence type="ECO:0000256" key="1">
    <source>
        <dbReference type="ARBA" id="ARBA00022475"/>
    </source>
</evidence>
<evidence type="ECO:0000256" key="5">
    <source>
        <dbReference type="ARBA" id="ARBA00023211"/>
    </source>
</evidence>
<keyword evidence="8" id="KW-1185">Reference proteome</keyword>
<dbReference type="AlphaFoldDB" id="A0A8I0DKY0"/>
<dbReference type="GO" id="GO:0016020">
    <property type="term" value="C:membrane"/>
    <property type="evidence" value="ECO:0007669"/>
    <property type="project" value="GOC"/>
</dbReference>
<evidence type="ECO:0000256" key="2">
    <source>
        <dbReference type="ARBA" id="ARBA00022519"/>
    </source>
</evidence>
<dbReference type="PANTHER" id="PTHR34990:SF2">
    <property type="entry name" value="BLL8164 PROTEIN"/>
    <property type="match status" value="1"/>
</dbReference>
<evidence type="ECO:0000313" key="7">
    <source>
        <dbReference type="EMBL" id="MBC5639563.1"/>
    </source>
</evidence>
<sequence length="319" mass="37485">MSKKDLSRLYDNAFTIPFNDEDKIVFMSDVHRGDGTYYDALLNNRNIYLTALRYYLRNNFIYVEVGDGDELWKNRDFTEIAYAYESVFRVFNKFSKKDRIFIIYGNHDIIKSKKNFKLKQEKCINKIGTKYGNEFMEFIDNNIFYEGINFLYTPLNEKFLVTHGHQIDITNSTFKDISKILVRYIWKFMYGIAGFRDPTNSAKSKNKRTLIDNKLQQWVKENGKMLICGHTHNSYFPDIHEPPYFNDGCCVLPDAATAIEISGGKISLVKWSVQAQETGILWVKKAIIGGPVSIENYLLWARNERDRLRRAEEEERKNK</sequence>
<dbReference type="GO" id="GO:0008758">
    <property type="term" value="F:UDP-2,3-diacylglucosamine hydrolase activity"/>
    <property type="evidence" value="ECO:0007669"/>
    <property type="project" value="TreeGrafter"/>
</dbReference>
<proteinExistence type="predicted"/>
<evidence type="ECO:0000256" key="4">
    <source>
        <dbReference type="ARBA" id="ARBA00023136"/>
    </source>
</evidence>
<dbReference type="InterPro" id="IPR043461">
    <property type="entry name" value="LpxH-like"/>
</dbReference>
<name>A0A8I0DKY0_9CLOT</name>
<evidence type="ECO:0000256" key="3">
    <source>
        <dbReference type="ARBA" id="ARBA00022723"/>
    </source>
</evidence>